<evidence type="ECO:0000313" key="5">
    <source>
        <dbReference type="Proteomes" id="UP000070700"/>
    </source>
</evidence>
<reference evidence="4 5" key="1">
    <citation type="submission" date="2015-10" db="EMBL/GenBank/DDBJ databases">
        <title>Full genome of DAOMC 229536 Phialocephala scopiformis, a fungal endophyte of spruce producing the potent anti-insectan compound rugulosin.</title>
        <authorList>
            <consortium name="DOE Joint Genome Institute"/>
            <person name="Walker A.K."/>
            <person name="Frasz S.L."/>
            <person name="Seifert K.A."/>
            <person name="Miller J.D."/>
            <person name="Mondo S.J."/>
            <person name="Labutti K."/>
            <person name="Lipzen A."/>
            <person name="Dockter R."/>
            <person name="Kennedy M."/>
            <person name="Grigoriev I.V."/>
            <person name="Spatafora J.W."/>
        </authorList>
    </citation>
    <scope>NUCLEOTIDE SEQUENCE [LARGE SCALE GENOMIC DNA]</scope>
    <source>
        <strain evidence="4 5">CBS 120377</strain>
    </source>
</reference>
<dbReference type="PANTHER" id="PTHR34883:SF19">
    <property type="entry name" value="EXTRACELLULAR SERINE-RICH PROTEIN"/>
    <property type="match status" value="1"/>
</dbReference>
<dbReference type="CDD" id="cd00920">
    <property type="entry name" value="Cupredoxin"/>
    <property type="match status" value="1"/>
</dbReference>
<keyword evidence="2" id="KW-0472">Membrane</keyword>
<dbReference type="RefSeq" id="XP_018076772.1">
    <property type="nucleotide sequence ID" value="XM_018218113.1"/>
</dbReference>
<evidence type="ECO:0000313" key="4">
    <source>
        <dbReference type="EMBL" id="KUJ22417.1"/>
    </source>
</evidence>
<gene>
    <name evidence="4" type="ORF">LY89DRAFT_714223</name>
</gene>
<evidence type="ECO:0000256" key="1">
    <source>
        <dbReference type="SAM" id="MobiDB-lite"/>
    </source>
</evidence>
<evidence type="ECO:0008006" key="6">
    <source>
        <dbReference type="Google" id="ProtNLM"/>
    </source>
</evidence>
<dbReference type="GeneID" id="28827839"/>
<keyword evidence="5" id="KW-1185">Reference proteome</keyword>
<dbReference type="InterPro" id="IPR052953">
    <property type="entry name" value="Ser-rich/MCO-related"/>
</dbReference>
<dbReference type="KEGG" id="psco:LY89DRAFT_714223"/>
<accession>A0A194XRR1</accession>
<dbReference type="Proteomes" id="UP000070700">
    <property type="component" value="Unassembled WGS sequence"/>
</dbReference>
<sequence length="391" mass="41637">MHFPTEFLFLIAPLFVEAQGTPSSTSTAPVATQSIQVGAEGLSFTPPTVTANVGDIVEFRFYPQNHSVARADFETPCIPYEDTGPGRVGFWSGFQPIAVVLSNPPTFQVVINDTEPILFYCSAPGACINDGMVGVINPNSTETFAIQQAYAKNSTLMFSPGQYFPAETLSTTATTATATSSSTASSTAKPTSTSLPVASSSPSLSGGAIAGIAIGAFSVLVIGAALIYLCGRQRTMGEIIRNSHYPPPPPPTYQGHMSMTSTIYQPKGPNMEVDALGFRTFSGSQNPYDRSPVDEESYQPRSPHEDTGLGGAASPDLDSPLIGRPIPLSPGRDAMSPMTPIGDRYQSIVSDIPPPLRLTVPEPEGPHELSVESDRHYLPYKSPEFTDQRPI</sequence>
<keyword evidence="2" id="KW-0812">Transmembrane</keyword>
<keyword evidence="3" id="KW-0732">Signal</keyword>
<dbReference type="SUPFAM" id="SSF49503">
    <property type="entry name" value="Cupredoxins"/>
    <property type="match status" value="1"/>
</dbReference>
<dbReference type="PANTHER" id="PTHR34883">
    <property type="entry name" value="SERINE-RICH PROTEIN, PUTATIVE-RELATED-RELATED"/>
    <property type="match status" value="1"/>
</dbReference>
<feature type="region of interest" description="Disordered" evidence="1">
    <location>
        <begin position="280"/>
        <end position="391"/>
    </location>
</feature>
<feature type="compositionally biased region" description="Basic and acidic residues" evidence="1">
    <location>
        <begin position="364"/>
        <end position="377"/>
    </location>
</feature>
<dbReference type="STRING" id="149040.A0A194XRR1"/>
<evidence type="ECO:0000256" key="3">
    <source>
        <dbReference type="SAM" id="SignalP"/>
    </source>
</evidence>
<proteinExistence type="predicted"/>
<feature type="transmembrane region" description="Helical" evidence="2">
    <location>
        <begin position="208"/>
        <end position="231"/>
    </location>
</feature>
<keyword evidence="2" id="KW-1133">Transmembrane helix</keyword>
<dbReference type="Gene3D" id="2.60.40.420">
    <property type="entry name" value="Cupredoxins - blue copper proteins"/>
    <property type="match status" value="1"/>
</dbReference>
<dbReference type="OrthoDB" id="2331100at2759"/>
<protein>
    <recommendedName>
        <fullName evidence="6">Extracellular serine-rich protein</fullName>
    </recommendedName>
</protein>
<name>A0A194XRR1_MOLSC</name>
<dbReference type="EMBL" id="KQ947406">
    <property type="protein sequence ID" value="KUJ22417.1"/>
    <property type="molecule type" value="Genomic_DNA"/>
</dbReference>
<evidence type="ECO:0000256" key="2">
    <source>
        <dbReference type="SAM" id="Phobius"/>
    </source>
</evidence>
<organism evidence="4 5">
    <name type="scientific">Mollisia scopiformis</name>
    <name type="common">Conifer needle endophyte fungus</name>
    <name type="synonym">Phialocephala scopiformis</name>
    <dbReference type="NCBI Taxonomy" id="149040"/>
    <lineage>
        <taxon>Eukaryota</taxon>
        <taxon>Fungi</taxon>
        <taxon>Dikarya</taxon>
        <taxon>Ascomycota</taxon>
        <taxon>Pezizomycotina</taxon>
        <taxon>Leotiomycetes</taxon>
        <taxon>Helotiales</taxon>
        <taxon>Mollisiaceae</taxon>
        <taxon>Mollisia</taxon>
    </lineage>
</organism>
<dbReference type="AlphaFoldDB" id="A0A194XRR1"/>
<feature type="signal peptide" evidence="3">
    <location>
        <begin position="1"/>
        <end position="18"/>
    </location>
</feature>
<feature type="chain" id="PRO_5008268538" description="Extracellular serine-rich protein" evidence="3">
    <location>
        <begin position="19"/>
        <end position="391"/>
    </location>
</feature>
<feature type="region of interest" description="Disordered" evidence="1">
    <location>
        <begin position="177"/>
        <end position="203"/>
    </location>
</feature>
<dbReference type="InterPro" id="IPR008972">
    <property type="entry name" value="Cupredoxin"/>
</dbReference>
<dbReference type="InParanoid" id="A0A194XRR1"/>